<comment type="caution">
    <text evidence="4">The sequence shown here is derived from an EMBL/GenBank/DDBJ whole genome shotgun (WGS) entry which is preliminary data.</text>
</comment>
<name>A0A1V9A766_SACPI</name>
<dbReference type="EMBL" id="MWIH01000005">
    <property type="protein sequence ID" value="OQO92962.1"/>
    <property type="molecule type" value="Genomic_DNA"/>
</dbReference>
<dbReference type="PANTHER" id="PTHR36530:SF1">
    <property type="entry name" value="AMOEBIASIN-1"/>
    <property type="match status" value="1"/>
</dbReference>
<keyword evidence="2" id="KW-0789">Thiol protease inhibitor</keyword>
<evidence type="ECO:0000256" key="2">
    <source>
        <dbReference type="ARBA" id="ARBA00022704"/>
    </source>
</evidence>
<evidence type="ECO:0000313" key="4">
    <source>
        <dbReference type="EMBL" id="OQO92962.1"/>
    </source>
</evidence>
<sequence length="128" mass="13445">MGAFGGTARGGVVTPVGLTEDDAGRVVRLRVGDSVELRLRERRTSGYRWSPHVPEGVRLVADEYVGGGGGQPEAGPVGGGVPGGGGVRRLVFDVVGTGRHLIDTELARPWEAMPRRSVRFVLSASPTE</sequence>
<dbReference type="GO" id="GO:0004869">
    <property type="term" value="F:cysteine-type endopeptidase inhibitor activity"/>
    <property type="evidence" value="ECO:0007669"/>
    <property type="project" value="UniProtKB-KW"/>
</dbReference>
<dbReference type="SUPFAM" id="SSF141066">
    <property type="entry name" value="ICP-like"/>
    <property type="match status" value="1"/>
</dbReference>
<keyword evidence="5" id="KW-1185">Reference proteome</keyword>
<evidence type="ECO:0000256" key="1">
    <source>
        <dbReference type="ARBA" id="ARBA00022690"/>
    </source>
</evidence>
<feature type="domain" description="Proteinase inhibitor I42 chagasin" evidence="3">
    <location>
        <begin position="29"/>
        <end position="120"/>
    </location>
</feature>
<evidence type="ECO:0000313" key="5">
    <source>
        <dbReference type="Proteomes" id="UP000192591"/>
    </source>
</evidence>
<reference evidence="4 5" key="1">
    <citation type="submission" date="2017-02" db="EMBL/GenBank/DDBJ databases">
        <title>Draft genome of Saccharomonospora sp. 154.</title>
        <authorList>
            <person name="Alonso-Carmona G.S."/>
            <person name="De La Haba R."/>
            <person name="Vera-Gargallo B."/>
            <person name="Sandoval-Trujillo A.H."/>
            <person name="Ramirez-Duran N."/>
            <person name="Ventosa A."/>
        </authorList>
    </citation>
    <scope>NUCLEOTIDE SEQUENCE [LARGE SCALE GENOMIC DNA]</scope>
    <source>
        <strain evidence="4 5">LRS4.154</strain>
    </source>
</reference>
<accession>A0A1V9A766</accession>
<dbReference type="AlphaFoldDB" id="A0A1V9A766"/>
<dbReference type="InterPro" id="IPR018990">
    <property type="entry name" value="Prot_inh_I42_chagasin"/>
</dbReference>
<dbReference type="Proteomes" id="UP000192591">
    <property type="component" value="Unassembled WGS sequence"/>
</dbReference>
<protein>
    <recommendedName>
        <fullName evidence="3">Proteinase inhibitor I42 chagasin domain-containing protein</fullName>
    </recommendedName>
</protein>
<dbReference type="PANTHER" id="PTHR36530">
    <property type="entry name" value="INHIBITOR OF CYSTEINE PEPTIDASE"/>
    <property type="match status" value="1"/>
</dbReference>
<proteinExistence type="predicted"/>
<evidence type="ECO:0000259" key="3">
    <source>
        <dbReference type="Pfam" id="PF09394"/>
    </source>
</evidence>
<dbReference type="STRING" id="1962155.B1813_12675"/>
<dbReference type="InterPro" id="IPR036331">
    <property type="entry name" value="Chagasin-like_sf"/>
</dbReference>
<dbReference type="Gene3D" id="2.60.40.2020">
    <property type="match status" value="1"/>
</dbReference>
<gene>
    <name evidence="4" type="ORF">B1813_12675</name>
</gene>
<organism evidence="4 5">
    <name type="scientific">Saccharomonospora piscinae</name>
    <dbReference type="NCBI Taxonomy" id="687388"/>
    <lineage>
        <taxon>Bacteria</taxon>
        <taxon>Bacillati</taxon>
        <taxon>Actinomycetota</taxon>
        <taxon>Actinomycetes</taxon>
        <taxon>Pseudonocardiales</taxon>
        <taxon>Pseudonocardiaceae</taxon>
        <taxon>Saccharomonospora</taxon>
    </lineage>
</organism>
<keyword evidence="1" id="KW-0646">Protease inhibitor</keyword>
<dbReference type="InterPro" id="IPR052781">
    <property type="entry name" value="Cys_protease_inhibitor_I42"/>
</dbReference>
<dbReference type="Pfam" id="PF09394">
    <property type="entry name" value="Inhibitor_I42"/>
    <property type="match status" value="1"/>
</dbReference>